<dbReference type="GO" id="GO:0031297">
    <property type="term" value="P:replication fork processing"/>
    <property type="evidence" value="ECO:0007669"/>
    <property type="project" value="TreeGrafter"/>
</dbReference>
<evidence type="ECO:0000256" key="7">
    <source>
        <dbReference type="ARBA" id="ARBA00022763"/>
    </source>
</evidence>
<feature type="compositionally biased region" description="Basic and acidic residues" evidence="14">
    <location>
        <begin position="228"/>
        <end position="274"/>
    </location>
</feature>
<keyword evidence="7" id="KW-0227">DNA damage</keyword>
<evidence type="ECO:0000313" key="17">
    <source>
        <dbReference type="Proteomes" id="UP000664534"/>
    </source>
</evidence>
<feature type="compositionally biased region" description="Polar residues" evidence="14">
    <location>
        <begin position="170"/>
        <end position="185"/>
    </location>
</feature>
<evidence type="ECO:0000256" key="4">
    <source>
        <dbReference type="ARBA" id="ARBA00022722"/>
    </source>
</evidence>
<protein>
    <recommendedName>
        <fullName evidence="15">ERCC4 domain-containing protein</fullName>
    </recommendedName>
</protein>
<dbReference type="OrthoDB" id="343092at2759"/>
<organism evidence="16 17">
    <name type="scientific">Imshaugia aleurites</name>
    <dbReference type="NCBI Taxonomy" id="172621"/>
    <lineage>
        <taxon>Eukaryota</taxon>
        <taxon>Fungi</taxon>
        <taxon>Dikarya</taxon>
        <taxon>Ascomycota</taxon>
        <taxon>Pezizomycotina</taxon>
        <taxon>Lecanoromycetes</taxon>
        <taxon>OSLEUM clade</taxon>
        <taxon>Lecanoromycetidae</taxon>
        <taxon>Lecanorales</taxon>
        <taxon>Lecanorineae</taxon>
        <taxon>Parmeliaceae</taxon>
        <taxon>Imshaugia</taxon>
    </lineage>
</organism>
<keyword evidence="5" id="KW-0479">Metal-binding</keyword>
<keyword evidence="11" id="KW-0234">DNA repair</keyword>
<dbReference type="GO" id="GO:0000712">
    <property type="term" value="P:resolution of meiotic recombination intermediates"/>
    <property type="evidence" value="ECO:0007669"/>
    <property type="project" value="TreeGrafter"/>
</dbReference>
<comment type="subcellular location">
    <subcellularLocation>
        <location evidence="2">Nucleus</location>
    </subcellularLocation>
</comment>
<dbReference type="Proteomes" id="UP000664534">
    <property type="component" value="Unassembled WGS sequence"/>
</dbReference>
<evidence type="ECO:0000256" key="8">
    <source>
        <dbReference type="ARBA" id="ARBA00022801"/>
    </source>
</evidence>
<comment type="caution">
    <text evidence="16">The sequence shown here is derived from an EMBL/GenBank/DDBJ whole genome shotgun (WGS) entry which is preliminary data.</text>
</comment>
<dbReference type="SMART" id="SM00891">
    <property type="entry name" value="ERCC4"/>
    <property type="match status" value="1"/>
</dbReference>
<dbReference type="CDD" id="cd20085">
    <property type="entry name" value="XPF_nuclease_Mms4"/>
    <property type="match status" value="1"/>
</dbReference>
<dbReference type="PANTHER" id="PTHR21077">
    <property type="entry name" value="EME1 PROTEIN"/>
    <property type="match status" value="1"/>
</dbReference>
<feature type="region of interest" description="Disordered" evidence="14">
    <location>
        <begin position="113"/>
        <end position="146"/>
    </location>
</feature>
<dbReference type="GO" id="GO:0008821">
    <property type="term" value="F:crossover junction DNA endonuclease activity"/>
    <property type="evidence" value="ECO:0007669"/>
    <property type="project" value="TreeGrafter"/>
</dbReference>
<feature type="region of interest" description="Disordered" evidence="14">
    <location>
        <begin position="168"/>
        <end position="274"/>
    </location>
</feature>
<comment type="cofactor">
    <cofactor evidence="1">
        <name>Mg(2+)</name>
        <dbReference type="ChEBI" id="CHEBI:18420"/>
    </cofactor>
</comment>
<keyword evidence="10" id="KW-0233">DNA recombination</keyword>
<evidence type="ECO:0000259" key="15">
    <source>
        <dbReference type="SMART" id="SM00891"/>
    </source>
</evidence>
<keyword evidence="17" id="KW-1185">Reference proteome</keyword>
<keyword evidence="8" id="KW-0378">Hydrolase</keyword>
<dbReference type="GO" id="GO:0031573">
    <property type="term" value="P:mitotic intra-S DNA damage checkpoint signaling"/>
    <property type="evidence" value="ECO:0007669"/>
    <property type="project" value="TreeGrafter"/>
</dbReference>
<dbReference type="EMBL" id="CAJPDT010000041">
    <property type="protein sequence ID" value="CAF9925816.1"/>
    <property type="molecule type" value="Genomic_DNA"/>
</dbReference>
<evidence type="ECO:0000256" key="13">
    <source>
        <dbReference type="ARBA" id="ARBA00023254"/>
    </source>
</evidence>
<evidence type="ECO:0000256" key="1">
    <source>
        <dbReference type="ARBA" id="ARBA00001946"/>
    </source>
</evidence>
<evidence type="ECO:0000256" key="9">
    <source>
        <dbReference type="ARBA" id="ARBA00022842"/>
    </source>
</evidence>
<dbReference type="FunFam" id="1.10.150.670:FF:000004">
    <property type="entry name" value="Crossover junction endonuclease EME1"/>
    <property type="match status" value="1"/>
</dbReference>
<evidence type="ECO:0000256" key="6">
    <source>
        <dbReference type="ARBA" id="ARBA00022759"/>
    </source>
</evidence>
<dbReference type="GO" id="GO:0006302">
    <property type="term" value="P:double-strand break repair"/>
    <property type="evidence" value="ECO:0007669"/>
    <property type="project" value="TreeGrafter"/>
</dbReference>
<evidence type="ECO:0000256" key="3">
    <source>
        <dbReference type="ARBA" id="ARBA00005313"/>
    </source>
</evidence>
<dbReference type="Pfam" id="PF21292">
    <property type="entry name" value="EME1-MUS81_C"/>
    <property type="match status" value="1"/>
</dbReference>
<name>A0A8H3FJJ7_9LECA</name>
<accession>A0A8H3FJJ7</accession>
<dbReference type="AlphaFoldDB" id="A0A8H3FJJ7"/>
<dbReference type="GO" id="GO:0046872">
    <property type="term" value="F:metal ion binding"/>
    <property type="evidence" value="ECO:0007669"/>
    <property type="project" value="UniProtKB-KW"/>
</dbReference>
<evidence type="ECO:0000313" key="16">
    <source>
        <dbReference type="EMBL" id="CAF9925816.1"/>
    </source>
</evidence>
<evidence type="ECO:0000256" key="5">
    <source>
        <dbReference type="ARBA" id="ARBA00022723"/>
    </source>
</evidence>
<dbReference type="Gene3D" id="1.10.150.670">
    <property type="entry name" value="Crossover junction endonuclease EME1, DNA-binding domain"/>
    <property type="match status" value="1"/>
</dbReference>
<dbReference type="InterPro" id="IPR033310">
    <property type="entry name" value="Mms4/EME1/EME2"/>
</dbReference>
<evidence type="ECO:0000256" key="14">
    <source>
        <dbReference type="SAM" id="MobiDB-lite"/>
    </source>
</evidence>
<reference evidence="16" key="1">
    <citation type="submission" date="2021-03" db="EMBL/GenBank/DDBJ databases">
        <authorList>
            <person name="Tagirdzhanova G."/>
        </authorList>
    </citation>
    <scope>NUCLEOTIDE SEQUENCE</scope>
</reference>
<evidence type="ECO:0000256" key="2">
    <source>
        <dbReference type="ARBA" id="ARBA00004123"/>
    </source>
</evidence>
<evidence type="ECO:0000256" key="11">
    <source>
        <dbReference type="ARBA" id="ARBA00023204"/>
    </source>
</evidence>
<evidence type="ECO:0000256" key="10">
    <source>
        <dbReference type="ARBA" id="ARBA00023172"/>
    </source>
</evidence>
<dbReference type="InterPro" id="IPR047521">
    <property type="entry name" value="XPF_nuclease_EME1_ascomycetes"/>
</dbReference>
<keyword evidence="9" id="KW-0460">Magnesium</keyword>
<keyword evidence="13" id="KW-0469">Meiosis</keyword>
<dbReference type="Pfam" id="PF02732">
    <property type="entry name" value="ERCC4"/>
    <property type="match status" value="1"/>
</dbReference>
<dbReference type="GO" id="GO:0048476">
    <property type="term" value="C:Holliday junction resolvase complex"/>
    <property type="evidence" value="ECO:0007669"/>
    <property type="project" value="InterPro"/>
</dbReference>
<keyword evidence="4" id="KW-0540">Nuclease</keyword>
<feature type="region of interest" description="Disordered" evidence="14">
    <location>
        <begin position="44"/>
        <end position="82"/>
    </location>
</feature>
<dbReference type="GO" id="GO:0005634">
    <property type="term" value="C:nucleus"/>
    <property type="evidence" value="ECO:0007669"/>
    <property type="project" value="UniProtKB-SubCell"/>
</dbReference>
<feature type="domain" description="ERCC4" evidence="15">
    <location>
        <begin position="320"/>
        <end position="562"/>
    </location>
</feature>
<proteinExistence type="inferred from homology"/>
<feature type="compositionally biased region" description="Basic and acidic residues" evidence="14">
    <location>
        <begin position="186"/>
        <end position="214"/>
    </location>
</feature>
<dbReference type="Gene3D" id="3.40.50.10130">
    <property type="match status" value="1"/>
</dbReference>
<dbReference type="GO" id="GO:0003677">
    <property type="term" value="F:DNA binding"/>
    <property type="evidence" value="ECO:0007669"/>
    <property type="project" value="InterPro"/>
</dbReference>
<dbReference type="PANTHER" id="PTHR21077:SF5">
    <property type="entry name" value="CROSSOVER JUNCTION ENDONUCLEASE MMS4"/>
    <property type="match status" value="1"/>
</dbReference>
<evidence type="ECO:0000256" key="12">
    <source>
        <dbReference type="ARBA" id="ARBA00023242"/>
    </source>
</evidence>
<gene>
    <name evidence="16" type="ORF">IMSHALPRED_006788</name>
</gene>
<dbReference type="InterPro" id="IPR006166">
    <property type="entry name" value="ERCC4_domain"/>
</dbReference>
<dbReference type="InterPro" id="IPR042530">
    <property type="entry name" value="EME1/EME2_C"/>
</dbReference>
<comment type="similarity">
    <text evidence="3">Belongs to the EME1/MMS4 family.</text>
</comment>
<keyword evidence="6" id="KW-0255">Endonuclease</keyword>
<sequence length="609" mass="68361">MAFGEVIDLLSSGDEAPLRAPILANPIAKPNVAKDDFLCLTDDSDSNSWAESVSKRRKLSPSHNDEDNIQSLPKLPKSRKPIIAKQTAFKSKAQDEHDWKAVEGTDSIVFTSSAHAETTTSHAKRRAIDPLSAHGDDSDDSLPDDILSASLRTTNTASALSERTTALLATLSQYPPRQKPSNIRKTSGDKVDKGKARAKSSVDDRNSTGPEDGKGAQQKPVKTSRKPRLTEEEKAAKAREKEKEKEARKEQKEKEKAEDKEKKRLEKEEKAKEKRIAADLAEVNKSKLDKKDSTPEMIVHLPASINGQSVDIQIREFLKNLFVDATLYQSPIPNVIRWRRKVKAEWNPELDHWEPLEHMHIENEKHVMCIMSAKEFVTLATGQHEEQDVETHVARLKSAYEDCIPIYLIEGLQIWMRKNRTAENRAYQAKVLSQAQAEDAPAGNRTKRKKAPVEIVDEDMIEDALLRLQVMNGCLVHHTMTSVETAEWVATFTQHISTIPYRTQRMNLSISFCMESGQVKTGEDRDDTFIKMLQEVVRVTPPIAYGIASEYPSVLALVKAFRKHGPLVLEDLQKSANRNGALTDRKIGPAISRRLFKVFMEADPASTDV</sequence>
<keyword evidence="12" id="KW-0539">Nucleus</keyword>